<dbReference type="PANTHER" id="PTHR30153:SF2">
    <property type="entry name" value="REPLICATIVE DNA HELICASE"/>
    <property type="match status" value="1"/>
</dbReference>
<proteinExistence type="inferred from homology"/>
<dbReference type="GO" id="GO:0005524">
    <property type="term" value="F:ATP binding"/>
    <property type="evidence" value="ECO:0007669"/>
    <property type="project" value="UniProtKB-UniRule"/>
</dbReference>
<evidence type="ECO:0000256" key="7">
    <source>
        <dbReference type="ARBA" id="ARBA00022840"/>
    </source>
</evidence>
<evidence type="ECO:0000256" key="3">
    <source>
        <dbReference type="ARBA" id="ARBA00022705"/>
    </source>
</evidence>
<comment type="function">
    <text evidence="12">The main replicative DNA helicase, it participates in initiation and elongation during chromosome replication. Travels ahead of the DNA replisome, separating dsDNA into templates for DNA synthesis. A processive ATP-dependent 5'-3' DNA helicase it has DNA-dependent ATPase activity.</text>
</comment>
<evidence type="ECO:0000256" key="6">
    <source>
        <dbReference type="ARBA" id="ARBA00022806"/>
    </source>
</evidence>
<dbReference type="PANTHER" id="PTHR30153">
    <property type="entry name" value="REPLICATIVE DNA HELICASE DNAB"/>
    <property type="match status" value="1"/>
</dbReference>
<dbReference type="Gene3D" id="3.40.50.300">
    <property type="entry name" value="P-loop containing nucleotide triphosphate hydrolases"/>
    <property type="match status" value="1"/>
</dbReference>
<evidence type="ECO:0000256" key="12">
    <source>
        <dbReference type="RuleBase" id="RU362085"/>
    </source>
</evidence>
<dbReference type="SUPFAM" id="SSF48024">
    <property type="entry name" value="N-terminal domain of DnaB helicase"/>
    <property type="match status" value="1"/>
</dbReference>
<evidence type="ECO:0000256" key="1">
    <source>
        <dbReference type="ARBA" id="ARBA00008428"/>
    </source>
</evidence>
<keyword evidence="6 12" id="KW-0347">Helicase</keyword>
<dbReference type="CDD" id="cd00984">
    <property type="entry name" value="DnaB_C"/>
    <property type="match status" value="1"/>
</dbReference>
<feature type="region of interest" description="Disordered" evidence="13">
    <location>
        <begin position="408"/>
        <end position="463"/>
    </location>
</feature>
<comment type="catalytic activity">
    <reaction evidence="10 12">
        <text>ATP + H2O = ADP + phosphate + H(+)</text>
        <dbReference type="Rhea" id="RHEA:13065"/>
        <dbReference type="ChEBI" id="CHEBI:15377"/>
        <dbReference type="ChEBI" id="CHEBI:15378"/>
        <dbReference type="ChEBI" id="CHEBI:30616"/>
        <dbReference type="ChEBI" id="CHEBI:43474"/>
        <dbReference type="ChEBI" id="CHEBI:456216"/>
        <dbReference type="EC" id="5.6.2.3"/>
    </reaction>
</comment>
<dbReference type="InterPro" id="IPR007694">
    <property type="entry name" value="DNA_helicase_DnaB-like_C"/>
</dbReference>
<feature type="compositionally biased region" description="Polar residues" evidence="13">
    <location>
        <begin position="435"/>
        <end position="452"/>
    </location>
</feature>
<keyword evidence="2 12" id="KW-0639">Primosome</keyword>
<dbReference type="SUPFAM" id="SSF52540">
    <property type="entry name" value="P-loop containing nucleoside triphosphate hydrolases"/>
    <property type="match status" value="1"/>
</dbReference>
<dbReference type="SMART" id="SM00382">
    <property type="entry name" value="AAA"/>
    <property type="match status" value="1"/>
</dbReference>
<dbReference type="GO" id="GO:0005829">
    <property type="term" value="C:cytosol"/>
    <property type="evidence" value="ECO:0007669"/>
    <property type="project" value="TreeGrafter"/>
</dbReference>
<keyword evidence="7 12" id="KW-0067">ATP-binding</keyword>
<evidence type="ECO:0000313" key="15">
    <source>
        <dbReference type="EMBL" id="GGC65554.1"/>
    </source>
</evidence>
<reference evidence="15" key="1">
    <citation type="journal article" date="2014" name="Int. J. Syst. Evol. Microbiol.">
        <title>Complete genome sequence of Corynebacterium casei LMG S-19264T (=DSM 44701T), isolated from a smear-ripened cheese.</title>
        <authorList>
            <consortium name="US DOE Joint Genome Institute (JGI-PGF)"/>
            <person name="Walter F."/>
            <person name="Albersmeier A."/>
            <person name="Kalinowski J."/>
            <person name="Ruckert C."/>
        </authorList>
    </citation>
    <scope>NUCLEOTIDE SEQUENCE</scope>
    <source>
        <strain evidence="15">CGMCC 1.10998</strain>
    </source>
</reference>
<dbReference type="EMBL" id="BMED01000001">
    <property type="protein sequence ID" value="GGC65554.1"/>
    <property type="molecule type" value="Genomic_DNA"/>
</dbReference>
<dbReference type="Pfam" id="PF00772">
    <property type="entry name" value="DnaB"/>
    <property type="match status" value="1"/>
</dbReference>
<dbReference type="Pfam" id="PF03796">
    <property type="entry name" value="DnaB_C"/>
    <property type="match status" value="1"/>
</dbReference>
<dbReference type="GO" id="GO:0003677">
    <property type="term" value="F:DNA binding"/>
    <property type="evidence" value="ECO:0007669"/>
    <property type="project" value="UniProtKB-UniRule"/>
</dbReference>
<evidence type="ECO:0000256" key="13">
    <source>
        <dbReference type="SAM" id="MobiDB-lite"/>
    </source>
</evidence>
<evidence type="ECO:0000256" key="10">
    <source>
        <dbReference type="ARBA" id="ARBA00048954"/>
    </source>
</evidence>
<keyword evidence="3 12" id="KW-0235">DNA replication</keyword>
<dbReference type="PROSITE" id="PS51199">
    <property type="entry name" value="SF4_HELICASE"/>
    <property type="match status" value="1"/>
</dbReference>
<dbReference type="AlphaFoldDB" id="A0A916UAV4"/>
<dbReference type="GO" id="GO:0006269">
    <property type="term" value="P:DNA replication, synthesis of primer"/>
    <property type="evidence" value="ECO:0007669"/>
    <property type="project" value="UniProtKB-UniRule"/>
</dbReference>
<organism evidence="15 16">
    <name type="scientific">Undibacterium terreum</name>
    <dbReference type="NCBI Taxonomy" id="1224302"/>
    <lineage>
        <taxon>Bacteria</taxon>
        <taxon>Pseudomonadati</taxon>
        <taxon>Pseudomonadota</taxon>
        <taxon>Betaproteobacteria</taxon>
        <taxon>Burkholderiales</taxon>
        <taxon>Oxalobacteraceae</taxon>
        <taxon>Undibacterium</taxon>
    </lineage>
</organism>
<reference evidence="15" key="2">
    <citation type="submission" date="2020-09" db="EMBL/GenBank/DDBJ databases">
        <authorList>
            <person name="Sun Q."/>
            <person name="Zhou Y."/>
        </authorList>
    </citation>
    <scope>NUCLEOTIDE SEQUENCE</scope>
    <source>
        <strain evidence="15">CGMCC 1.10998</strain>
    </source>
</reference>
<evidence type="ECO:0000259" key="14">
    <source>
        <dbReference type="PROSITE" id="PS51199"/>
    </source>
</evidence>
<comment type="caution">
    <text evidence="15">The sequence shown here is derived from an EMBL/GenBank/DDBJ whole genome shotgun (WGS) entry which is preliminary data.</text>
</comment>
<name>A0A916UAV4_9BURK</name>
<evidence type="ECO:0000256" key="8">
    <source>
        <dbReference type="ARBA" id="ARBA00023125"/>
    </source>
</evidence>
<dbReference type="Proteomes" id="UP000637423">
    <property type="component" value="Unassembled WGS sequence"/>
</dbReference>
<evidence type="ECO:0000256" key="9">
    <source>
        <dbReference type="ARBA" id="ARBA00023235"/>
    </source>
</evidence>
<dbReference type="InterPro" id="IPR016136">
    <property type="entry name" value="DNA_helicase_N/primase_C"/>
</dbReference>
<keyword evidence="4 12" id="KW-0547">Nucleotide-binding</keyword>
<dbReference type="GO" id="GO:0043139">
    <property type="term" value="F:5'-3' DNA helicase activity"/>
    <property type="evidence" value="ECO:0007669"/>
    <property type="project" value="UniProtKB-EC"/>
</dbReference>
<dbReference type="Gene3D" id="1.10.860.10">
    <property type="entry name" value="DNAb Helicase, Chain A"/>
    <property type="match status" value="1"/>
</dbReference>
<dbReference type="InterPro" id="IPR027417">
    <property type="entry name" value="P-loop_NTPase"/>
</dbReference>
<dbReference type="GO" id="GO:0016787">
    <property type="term" value="F:hydrolase activity"/>
    <property type="evidence" value="ECO:0007669"/>
    <property type="project" value="UniProtKB-KW"/>
</dbReference>
<sequence length="586" mass="65547">MNNFKPPQATMQAPHNNEAEQSVLGALLLDNDAIDRIGDLQAEHFYRGEHRVIFSELQAQIAAGKSCDVISLSDLLRDRISDCLPYLNSLAQNTPYSSNIARYAAIVRDRAIKRGLIALGREVADQACTSRQDAALLLDQASSKLEQLAVARIRQEPVKASADLYQHIEELERRREGGSRAISTGFADVDDKLSGGLRGGELIVLAARPKMGKTAFALNLACHIAQSHSVLVLSMEMPRTQLHDRNLANLGRIPLAHLLQPNAMTGEDWNSLTAAIAKIDRMQLYLDDQGGLRLLDVRMKAKTVKRRQGLHVLVVDYLQLMEGDGDNRNAQIEGITRGLKALAKELDIAIVLLSQLNRELEKRPNKRPQASDLRDSGAIEQDADAVLFLYRDEVYHPDSMDRGICEVAGASRAGSSSTKKRKTHPPMRPPPARQATEQNQGAPMQRAIQPSLSQQRSAQEQQAEQTAVLHHWLAEWAHWMRNNTAEIKRDVGFGNATIEGKQMLTNYSTAEDDGTLIWDLRREKTVLDIDAVLDDLKRQMPWTWWAICHHHGLSTLWKFPRLDPQEAYWNAVEELGLLVEEKGMVL</sequence>
<evidence type="ECO:0000313" key="16">
    <source>
        <dbReference type="Proteomes" id="UP000637423"/>
    </source>
</evidence>
<evidence type="ECO:0000256" key="2">
    <source>
        <dbReference type="ARBA" id="ARBA00022515"/>
    </source>
</evidence>
<gene>
    <name evidence="15" type="ORF">GCM10011396_10720</name>
</gene>
<keyword evidence="9" id="KW-0413">Isomerase</keyword>
<keyword evidence="5 12" id="KW-0378">Hydrolase</keyword>
<dbReference type="EC" id="5.6.2.3" evidence="11 12"/>
<keyword evidence="8 12" id="KW-0238">DNA-binding</keyword>
<protein>
    <recommendedName>
        <fullName evidence="11 12">Replicative DNA helicase</fullName>
        <ecNumber evidence="11 12">5.6.2.3</ecNumber>
    </recommendedName>
</protein>
<dbReference type="InterPro" id="IPR036185">
    <property type="entry name" value="DNA_heli_DnaB-like_N_sf"/>
</dbReference>
<dbReference type="NCBIfam" id="TIGR00665">
    <property type="entry name" value="DnaB"/>
    <property type="match status" value="1"/>
</dbReference>
<evidence type="ECO:0000256" key="5">
    <source>
        <dbReference type="ARBA" id="ARBA00022801"/>
    </source>
</evidence>
<dbReference type="InterPro" id="IPR007693">
    <property type="entry name" value="DNA_helicase_DnaB-like_N"/>
</dbReference>
<feature type="domain" description="SF4 helicase" evidence="14">
    <location>
        <begin position="175"/>
        <end position="439"/>
    </location>
</feature>
<comment type="similarity">
    <text evidence="1 12">Belongs to the helicase family. DnaB subfamily.</text>
</comment>
<dbReference type="InterPro" id="IPR007692">
    <property type="entry name" value="DNA_helicase_DnaB"/>
</dbReference>
<feature type="compositionally biased region" description="Low complexity" evidence="13">
    <location>
        <begin position="453"/>
        <end position="463"/>
    </location>
</feature>
<dbReference type="InterPro" id="IPR003593">
    <property type="entry name" value="AAA+_ATPase"/>
</dbReference>
<dbReference type="RefSeq" id="WP_188564906.1">
    <property type="nucleotide sequence ID" value="NZ_BMED01000001.1"/>
</dbReference>
<accession>A0A916UAV4</accession>
<dbReference type="GO" id="GO:1990077">
    <property type="term" value="C:primosome complex"/>
    <property type="evidence" value="ECO:0007669"/>
    <property type="project" value="UniProtKB-UniRule"/>
</dbReference>
<evidence type="ECO:0000256" key="11">
    <source>
        <dbReference type="NCBIfam" id="TIGR00665"/>
    </source>
</evidence>
<evidence type="ECO:0000256" key="4">
    <source>
        <dbReference type="ARBA" id="ARBA00022741"/>
    </source>
</evidence>
<keyword evidence="16" id="KW-1185">Reference proteome</keyword>